<proteinExistence type="predicted"/>
<dbReference type="PROSITE" id="PS51007">
    <property type="entry name" value="CYTC"/>
    <property type="match status" value="1"/>
</dbReference>
<sequence>MKRLTATAALVLLGAAWHGAHASTPAEVAAGRSLFNADCVMCHHADGRGGVHFGHGVVSADLRAPGLERTYRGDDALIARAILHGVDQNGKPLHAPMPHWDGTLTVAQADDVVAYLHTLKALH</sequence>
<protein>
    <submittedName>
        <fullName evidence="5">Cytochrome c6</fullName>
    </submittedName>
</protein>
<keyword evidence="1" id="KW-0349">Heme</keyword>
<dbReference type="InterPro" id="IPR009056">
    <property type="entry name" value="Cyt_c-like_dom"/>
</dbReference>
<dbReference type="InterPro" id="IPR036909">
    <property type="entry name" value="Cyt_c-like_dom_sf"/>
</dbReference>
<dbReference type="GO" id="GO:0046872">
    <property type="term" value="F:metal ion binding"/>
    <property type="evidence" value="ECO:0007669"/>
    <property type="project" value="UniProtKB-KW"/>
</dbReference>
<dbReference type="GO" id="GO:0020037">
    <property type="term" value="F:heme binding"/>
    <property type="evidence" value="ECO:0007669"/>
    <property type="project" value="InterPro"/>
</dbReference>
<dbReference type="AlphaFoldDB" id="A0A1J5QNG2"/>
<keyword evidence="3" id="KW-0408">Iron</keyword>
<dbReference type="EMBL" id="MLJW01000568">
    <property type="protein sequence ID" value="OIQ85094.1"/>
    <property type="molecule type" value="Genomic_DNA"/>
</dbReference>
<evidence type="ECO:0000256" key="3">
    <source>
        <dbReference type="ARBA" id="ARBA00023004"/>
    </source>
</evidence>
<feature type="domain" description="Cytochrome c" evidence="4">
    <location>
        <begin position="26"/>
        <end position="120"/>
    </location>
</feature>
<evidence type="ECO:0000259" key="4">
    <source>
        <dbReference type="PROSITE" id="PS51007"/>
    </source>
</evidence>
<evidence type="ECO:0000256" key="2">
    <source>
        <dbReference type="ARBA" id="ARBA00022723"/>
    </source>
</evidence>
<dbReference type="Pfam" id="PF00034">
    <property type="entry name" value="Cytochrom_C"/>
    <property type="match status" value="1"/>
</dbReference>
<reference evidence="5" key="1">
    <citation type="submission" date="2016-10" db="EMBL/GenBank/DDBJ databases">
        <title>Sequence of Gallionella enrichment culture.</title>
        <authorList>
            <person name="Poehlein A."/>
            <person name="Muehling M."/>
            <person name="Daniel R."/>
        </authorList>
    </citation>
    <scope>NUCLEOTIDE SEQUENCE</scope>
</reference>
<gene>
    <name evidence="5" type="primary">petJ_1</name>
    <name evidence="5" type="ORF">GALL_330660</name>
</gene>
<evidence type="ECO:0000256" key="1">
    <source>
        <dbReference type="ARBA" id="ARBA00022617"/>
    </source>
</evidence>
<evidence type="ECO:0000313" key="5">
    <source>
        <dbReference type="EMBL" id="OIQ85094.1"/>
    </source>
</evidence>
<organism evidence="5">
    <name type="scientific">mine drainage metagenome</name>
    <dbReference type="NCBI Taxonomy" id="410659"/>
    <lineage>
        <taxon>unclassified sequences</taxon>
        <taxon>metagenomes</taxon>
        <taxon>ecological metagenomes</taxon>
    </lineage>
</organism>
<comment type="caution">
    <text evidence="5">The sequence shown here is derived from an EMBL/GenBank/DDBJ whole genome shotgun (WGS) entry which is preliminary data.</text>
</comment>
<dbReference type="GO" id="GO:0009055">
    <property type="term" value="F:electron transfer activity"/>
    <property type="evidence" value="ECO:0007669"/>
    <property type="project" value="InterPro"/>
</dbReference>
<accession>A0A1J5QNG2</accession>
<name>A0A1J5QNG2_9ZZZZ</name>
<dbReference type="SUPFAM" id="SSF46626">
    <property type="entry name" value="Cytochrome c"/>
    <property type="match status" value="1"/>
</dbReference>
<dbReference type="Gene3D" id="1.10.760.10">
    <property type="entry name" value="Cytochrome c-like domain"/>
    <property type="match status" value="1"/>
</dbReference>
<keyword evidence="2" id="KW-0479">Metal-binding</keyword>